<sequence>MDEQETSNCYMPEDASWFELNTYHGVQAGIVEPMHHGHALQPVADIPSDPMASWTETRGADNVMNGYVCGSNVEARGPVSFCVQPYAPVTPADTTQSYRHSDNASLQPPDASSVTGSVPFDPTNSGYDAADTDGASYSLAFA</sequence>
<protein>
    <submittedName>
        <fullName evidence="2">Uncharacterized protein</fullName>
    </submittedName>
</protein>
<dbReference type="EMBL" id="JELW01000084">
    <property type="protein sequence ID" value="EXU95364.1"/>
    <property type="molecule type" value="Genomic_DNA"/>
</dbReference>
<proteinExistence type="predicted"/>
<dbReference type="Proteomes" id="UP000030151">
    <property type="component" value="Unassembled WGS sequence"/>
</dbReference>
<dbReference type="AlphaFoldDB" id="A0A014N6J5"/>
<feature type="region of interest" description="Disordered" evidence="1">
    <location>
        <begin position="92"/>
        <end position="133"/>
    </location>
</feature>
<feature type="compositionally biased region" description="Polar residues" evidence="1">
    <location>
        <begin position="92"/>
        <end position="126"/>
    </location>
</feature>
<name>A0A014N6J5_9HYPO</name>
<evidence type="ECO:0000313" key="2">
    <source>
        <dbReference type="EMBL" id="EXU95364.1"/>
    </source>
</evidence>
<evidence type="ECO:0000313" key="3">
    <source>
        <dbReference type="Proteomes" id="UP000030151"/>
    </source>
</evidence>
<accession>A0A014N6J5</accession>
<comment type="caution">
    <text evidence="2">The sequence shown here is derived from an EMBL/GenBank/DDBJ whole genome shotgun (WGS) entry which is preliminary data.</text>
</comment>
<evidence type="ECO:0000256" key="1">
    <source>
        <dbReference type="SAM" id="MobiDB-lite"/>
    </source>
</evidence>
<reference evidence="2 3" key="1">
    <citation type="submission" date="2014-02" db="EMBL/GenBank/DDBJ databases">
        <title>The genome sequence of the entomopathogenic fungus Metarhizium robertsii ARSEF 2575.</title>
        <authorList>
            <person name="Giuliano Garisto Donzelli B."/>
            <person name="Roe B.A."/>
            <person name="Macmil S.L."/>
            <person name="Krasnoff S.B."/>
            <person name="Gibson D.M."/>
        </authorList>
    </citation>
    <scope>NUCLEOTIDE SEQUENCE [LARGE SCALE GENOMIC DNA]</scope>
    <source>
        <strain evidence="2 3">ARSEF 2575</strain>
    </source>
</reference>
<gene>
    <name evidence="2" type="ORF">X797_011552</name>
</gene>
<organism evidence="2 3">
    <name type="scientific">Metarhizium robertsii</name>
    <dbReference type="NCBI Taxonomy" id="568076"/>
    <lineage>
        <taxon>Eukaryota</taxon>
        <taxon>Fungi</taxon>
        <taxon>Dikarya</taxon>
        <taxon>Ascomycota</taxon>
        <taxon>Pezizomycotina</taxon>
        <taxon>Sordariomycetes</taxon>
        <taxon>Hypocreomycetidae</taxon>
        <taxon>Hypocreales</taxon>
        <taxon>Clavicipitaceae</taxon>
        <taxon>Metarhizium</taxon>
    </lineage>
</organism>
<dbReference type="HOGENOM" id="CLU_1816260_0_0_1"/>